<protein>
    <submittedName>
        <fullName evidence="1">Uncharacterized protein</fullName>
    </submittedName>
</protein>
<dbReference type="EMBL" id="MFJJ01000041">
    <property type="protein sequence ID" value="OGG13624.1"/>
    <property type="molecule type" value="Genomic_DNA"/>
</dbReference>
<reference evidence="1 2" key="1">
    <citation type="journal article" date="2016" name="Nat. Commun.">
        <title>Thousands of microbial genomes shed light on interconnected biogeochemical processes in an aquifer system.</title>
        <authorList>
            <person name="Anantharaman K."/>
            <person name="Brown C.T."/>
            <person name="Hug L.A."/>
            <person name="Sharon I."/>
            <person name="Castelle C.J."/>
            <person name="Probst A.J."/>
            <person name="Thomas B.C."/>
            <person name="Singh A."/>
            <person name="Wilkins M.J."/>
            <person name="Karaoz U."/>
            <person name="Brodie E.L."/>
            <person name="Williams K.H."/>
            <person name="Hubbard S.S."/>
            <person name="Banfield J.F."/>
        </authorList>
    </citation>
    <scope>NUCLEOTIDE SEQUENCE [LARGE SCALE GENOMIC DNA]</scope>
</reference>
<evidence type="ECO:0000313" key="2">
    <source>
        <dbReference type="Proteomes" id="UP000177416"/>
    </source>
</evidence>
<sequence length="244" mass="26280">MSVLLVGSMVTVGVLVRRSKLQSTDTRTQAASCAQVVCPLGTKPAKNANSCSYRCVPANAVQTGRSDVIPEHSFNVANVTTNAFSLWWWSSAPTSDCISVKTDNGQDVNVVCEDSPKISHFLTIDNLEPGTSYAVEKKIGFLSAIRTLAAEEVSPSFLAAQGLVTYESASSSAASNVAVFIYRQEQSRYVYPVAAMTDERGHVSIDVPENATSYVVDVIDQTGHEKRTVVAREAISSFQMTISK</sequence>
<dbReference type="Proteomes" id="UP000177416">
    <property type="component" value="Unassembled WGS sequence"/>
</dbReference>
<organism evidence="1 2">
    <name type="scientific">Candidatus Gottesmanbacteria bacterium RIFCSPHIGHO2_01_FULL_46_14</name>
    <dbReference type="NCBI Taxonomy" id="1798380"/>
    <lineage>
        <taxon>Bacteria</taxon>
        <taxon>Candidatus Gottesmaniibacteriota</taxon>
    </lineage>
</organism>
<comment type="caution">
    <text evidence="1">The sequence shown here is derived from an EMBL/GenBank/DDBJ whole genome shotgun (WGS) entry which is preliminary data.</text>
</comment>
<accession>A0A1F5ZMS6</accession>
<evidence type="ECO:0000313" key="1">
    <source>
        <dbReference type="EMBL" id="OGG13624.1"/>
    </source>
</evidence>
<dbReference type="AlphaFoldDB" id="A0A1F5ZMS6"/>
<gene>
    <name evidence="1" type="ORF">A2875_00475</name>
</gene>
<name>A0A1F5ZMS6_9BACT</name>
<proteinExistence type="predicted"/>